<keyword evidence="1" id="KW-1133">Transmembrane helix</keyword>
<feature type="transmembrane region" description="Helical" evidence="1">
    <location>
        <begin position="52"/>
        <end position="72"/>
    </location>
</feature>
<proteinExistence type="predicted"/>
<evidence type="ECO:0000313" key="2">
    <source>
        <dbReference type="EMBL" id="QEY25780.1"/>
    </source>
</evidence>
<dbReference type="RefSeq" id="WP_151050429.1">
    <property type="nucleotide sequence ID" value="NZ_CP031700.1"/>
</dbReference>
<dbReference type="AlphaFoldDB" id="A0A5J6PYI9"/>
<feature type="transmembrane region" description="Helical" evidence="1">
    <location>
        <begin position="79"/>
        <end position="95"/>
    </location>
</feature>
<dbReference type="KEGG" id="nzl:D0T92_03985"/>
<protein>
    <submittedName>
        <fullName evidence="2">Uncharacterized protein</fullName>
    </submittedName>
</protein>
<dbReference type="Proteomes" id="UP000325713">
    <property type="component" value="Chromosome"/>
</dbReference>
<evidence type="ECO:0000256" key="1">
    <source>
        <dbReference type="SAM" id="Phobius"/>
    </source>
</evidence>
<keyword evidence="3" id="KW-1185">Reference proteome</keyword>
<dbReference type="EMBL" id="CP031700">
    <property type="protein sequence ID" value="QEY25780.1"/>
    <property type="molecule type" value="Genomic_DNA"/>
</dbReference>
<accession>A0A5J6PYI9</accession>
<keyword evidence="1" id="KW-0472">Membrane</keyword>
<name>A0A5J6PYI9_9NEIS</name>
<sequence length="144" mass="17236">MDHNDIRKGVLQAQVVDRNSGFLLFEIFVVPPTLAYFVATSKFVSEYVGQDSLVFIFTGFFLFFFFVYGVFFNTKFRRYIALFFSFLWVYSAWKFVGPDKPFSDYQITDYFIDVFFRSIPCVIIFLITLFLHWHDFIFLDDMQN</sequence>
<gene>
    <name evidence="2" type="ORF">D0T92_03985</name>
</gene>
<evidence type="ECO:0000313" key="3">
    <source>
        <dbReference type="Proteomes" id="UP000325713"/>
    </source>
</evidence>
<reference evidence="2 3" key="1">
    <citation type="submission" date="2018-08" db="EMBL/GenBank/DDBJ databases">
        <title>Neisseria zalophi ATCC BAA-2455 complete genome.</title>
        <authorList>
            <person name="Veseli I.A."/>
            <person name="Buttler R."/>
            <person name="Mascarenhas dos Santos A.C."/>
            <person name="Pombert J.-F."/>
        </authorList>
    </citation>
    <scope>NUCLEOTIDE SEQUENCE [LARGE SCALE GENOMIC DNA]</scope>
    <source>
        <strain evidence="2 3">ATCC BAA-2455</strain>
    </source>
</reference>
<feature type="transmembrane region" description="Helical" evidence="1">
    <location>
        <begin position="21"/>
        <end position="40"/>
    </location>
</feature>
<feature type="transmembrane region" description="Helical" evidence="1">
    <location>
        <begin position="115"/>
        <end position="133"/>
    </location>
</feature>
<keyword evidence="1" id="KW-0812">Transmembrane</keyword>
<organism evidence="2 3">
    <name type="scientific">Neisseria zalophi</name>
    <dbReference type="NCBI Taxonomy" id="640030"/>
    <lineage>
        <taxon>Bacteria</taxon>
        <taxon>Pseudomonadati</taxon>
        <taxon>Pseudomonadota</taxon>
        <taxon>Betaproteobacteria</taxon>
        <taxon>Neisseriales</taxon>
        <taxon>Neisseriaceae</taxon>
        <taxon>Neisseria</taxon>
    </lineage>
</organism>